<dbReference type="Gene3D" id="3.40.630.30">
    <property type="match status" value="1"/>
</dbReference>
<evidence type="ECO:0000256" key="1">
    <source>
        <dbReference type="ARBA" id="ARBA00022679"/>
    </source>
</evidence>
<dbReference type="PANTHER" id="PTHR10545:SF29">
    <property type="entry name" value="GH14572P-RELATED"/>
    <property type="match status" value="1"/>
</dbReference>
<dbReference type="EMBL" id="JAHJDP010000074">
    <property type="protein sequence ID" value="MBU2691742.1"/>
    <property type="molecule type" value="Genomic_DNA"/>
</dbReference>
<dbReference type="AlphaFoldDB" id="A0A948RY66"/>
<protein>
    <submittedName>
        <fullName evidence="4">GNAT family N-acetyltransferase</fullName>
    </submittedName>
</protein>
<comment type="caution">
    <text evidence="4">The sequence shown here is derived from an EMBL/GenBank/DDBJ whole genome shotgun (WGS) entry which is preliminary data.</text>
</comment>
<sequence>MIEIRALKPDDYEQLIQLLMEFFVYAGNDILDDEETSRLWDKAIDEEKNYHMMCAIDHGELVGIVSVTFGESSYKAAPFAWCDDLYVKKAYRGHGIAKMLMERICDFSARVGCSNVLLGVGIDDEHAKELYKSLGFIEMRNTLLTLRTEL</sequence>
<keyword evidence="2" id="KW-0012">Acyltransferase</keyword>
<dbReference type="PROSITE" id="PS51186">
    <property type="entry name" value="GNAT"/>
    <property type="match status" value="1"/>
</dbReference>
<dbReference type="InterPro" id="IPR016181">
    <property type="entry name" value="Acyl_CoA_acyltransferase"/>
</dbReference>
<proteinExistence type="predicted"/>
<dbReference type="InterPro" id="IPR051016">
    <property type="entry name" value="Diverse_Substrate_AcTransf"/>
</dbReference>
<feature type="domain" description="N-acetyltransferase" evidence="3">
    <location>
        <begin position="2"/>
        <end position="150"/>
    </location>
</feature>
<dbReference type="InterPro" id="IPR000182">
    <property type="entry name" value="GNAT_dom"/>
</dbReference>
<organism evidence="4 5">
    <name type="scientific">Eiseniibacteriota bacterium</name>
    <dbReference type="NCBI Taxonomy" id="2212470"/>
    <lineage>
        <taxon>Bacteria</taxon>
        <taxon>Candidatus Eiseniibacteriota</taxon>
    </lineage>
</organism>
<dbReference type="PANTHER" id="PTHR10545">
    <property type="entry name" value="DIAMINE N-ACETYLTRANSFERASE"/>
    <property type="match status" value="1"/>
</dbReference>
<dbReference type="Pfam" id="PF00583">
    <property type="entry name" value="Acetyltransf_1"/>
    <property type="match status" value="1"/>
</dbReference>
<dbReference type="SUPFAM" id="SSF55729">
    <property type="entry name" value="Acyl-CoA N-acyltransferases (Nat)"/>
    <property type="match status" value="1"/>
</dbReference>
<dbReference type="GO" id="GO:0008080">
    <property type="term" value="F:N-acetyltransferase activity"/>
    <property type="evidence" value="ECO:0007669"/>
    <property type="project" value="UniProtKB-ARBA"/>
</dbReference>
<gene>
    <name evidence="4" type="ORF">KJ970_12520</name>
</gene>
<evidence type="ECO:0000313" key="4">
    <source>
        <dbReference type="EMBL" id="MBU2691742.1"/>
    </source>
</evidence>
<name>A0A948RY66_UNCEI</name>
<accession>A0A948RY66</accession>
<dbReference type="Proteomes" id="UP000777784">
    <property type="component" value="Unassembled WGS sequence"/>
</dbReference>
<evidence type="ECO:0000259" key="3">
    <source>
        <dbReference type="PROSITE" id="PS51186"/>
    </source>
</evidence>
<dbReference type="CDD" id="cd04301">
    <property type="entry name" value="NAT_SF"/>
    <property type="match status" value="1"/>
</dbReference>
<keyword evidence="1" id="KW-0808">Transferase</keyword>
<evidence type="ECO:0000313" key="5">
    <source>
        <dbReference type="Proteomes" id="UP000777784"/>
    </source>
</evidence>
<evidence type="ECO:0000256" key="2">
    <source>
        <dbReference type="ARBA" id="ARBA00023315"/>
    </source>
</evidence>
<reference evidence="4" key="1">
    <citation type="submission" date="2021-05" db="EMBL/GenBank/DDBJ databases">
        <title>Energy efficiency and biological interactions define the core microbiome of deep oligotrophic groundwater.</title>
        <authorList>
            <person name="Mehrshad M."/>
            <person name="Lopez-Fernandez M."/>
            <person name="Bell E."/>
            <person name="Bernier-Latmani R."/>
            <person name="Bertilsson S."/>
            <person name="Dopson M."/>
        </authorList>
    </citation>
    <scope>NUCLEOTIDE SEQUENCE</scope>
    <source>
        <strain evidence="4">Modern_marine.mb.64</strain>
    </source>
</reference>